<reference evidence="2 3" key="1">
    <citation type="journal article" date="2018" name="Genome Biol. Evol.">
        <title>Multiple Roots of Fruiting Body Formation in Amoebozoa.</title>
        <authorList>
            <person name="Hillmann F."/>
            <person name="Forbes G."/>
            <person name="Novohradska S."/>
            <person name="Ferling I."/>
            <person name="Riege K."/>
            <person name="Groth M."/>
            <person name="Westermann M."/>
            <person name="Marz M."/>
            <person name="Spaller T."/>
            <person name="Winckler T."/>
            <person name="Schaap P."/>
            <person name="Glockner G."/>
        </authorList>
    </citation>
    <scope>NUCLEOTIDE SEQUENCE [LARGE SCALE GENOMIC DNA]</scope>
    <source>
        <strain evidence="2 3">Jena</strain>
    </source>
</reference>
<dbReference type="InParanoid" id="A0A2P6NV43"/>
<comment type="caution">
    <text evidence="2">The sequence shown here is derived from an EMBL/GenBank/DDBJ whole genome shotgun (WGS) entry which is preliminary data.</text>
</comment>
<evidence type="ECO:0000313" key="3">
    <source>
        <dbReference type="Proteomes" id="UP000241769"/>
    </source>
</evidence>
<name>A0A2P6NV43_9EUKA</name>
<evidence type="ECO:0000313" key="2">
    <source>
        <dbReference type="EMBL" id="PRP87842.1"/>
    </source>
</evidence>
<protein>
    <submittedName>
        <fullName evidence="2">Uncharacterized protein</fullName>
    </submittedName>
</protein>
<dbReference type="Proteomes" id="UP000241769">
    <property type="component" value="Unassembled WGS sequence"/>
</dbReference>
<gene>
    <name evidence="2" type="ORF">PROFUN_04316</name>
</gene>
<evidence type="ECO:0000256" key="1">
    <source>
        <dbReference type="SAM" id="MobiDB-lite"/>
    </source>
</evidence>
<accession>A0A2P6NV43</accession>
<organism evidence="2 3">
    <name type="scientific">Planoprotostelium fungivorum</name>
    <dbReference type="NCBI Taxonomy" id="1890364"/>
    <lineage>
        <taxon>Eukaryota</taxon>
        <taxon>Amoebozoa</taxon>
        <taxon>Evosea</taxon>
        <taxon>Variosea</taxon>
        <taxon>Cavosteliida</taxon>
        <taxon>Cavosteliaceae</taxon>
        <taxon>Planoprotostelium</taxon>
    </lineage>
</organism>
<dbReference type="EMBL" id="MDYQ01000017">
    <property type="protein sequence ID" value="PRP87842.1"/>
    <property type="molecule type" value="Genomic_DNA"/>
</dbReference>
<sequence length="580" mass="67330">MSGGVNLSLEHNLDPTAEGTLALLPQAQSRNTIDLTKRRTSAIPEDICTDVSDIRQEGQANRPDLSKSPSTIWGVSPPHPSSHLVSAPPCFQKWLLTHRQPSINCPNKTAGDPLYASAPSPPMQDDPTCFVTLRGFDRDGNKAMARVEVILQLHTHREDDGWQSYLNDVEESETTDVIEECIRRHMREKNSRIIIGPDRTRIQSQLDCNDDTFNHAYQRVLREWWERWQEHLNKREPHPTLYVAPLSERAYQSFSAQQLLEWYVRNVDDVESGVRPTSEDRQLLWSISGWNDKQIDTLFRRAHNQLVPRVTQAARGHKDESNGIAEFFKEYLCGTVTQKRKRRKTTLTTQSVRDIMDTIYHSSQWSLDVSQDELLSGICSSYEQSEAETIRRRQRKFGLENRVVITNQDIHAAKMLGRRDSPTLHHIRVYHALEAFIPMRIILRDRLQSGPFLKTGTFIIGSMPYDLFEAFLFRDGTIGDISDQKGWRWIEGKRDETHRYVFKFKQGGFPLLGQAKDCNTPWWERYYRDRNNQITKHYYTEVDFRICSKTFIVWASCTFESRFQDKVLSNAGIERWLPTA</sequence>
<feature type="region of interest" description="Disordered" evidence="1">
    <location>
        <begin position="49"/>
        <end position="71"/>
    </location>
</feature>
<dbReference type="AlphaFoldDB" id="A0A2P6NV43"/>
<keyword evidence="3" id="KW-1185">Reference proteome</keyword>
<proteinExistence type="predicted"/>